<dbReference type="InterPro" id="IPR006513">
    <property type="entry name" value="YtfJ_HI0045"/>
</dbReference>
<sequence length="187" mass="20863">MLKKIIAIVILLTLPISALTATFEINKPVPAVTVTDRGERLLNENGKLIYQDWSSKGLAGKVRTILHIAGRLSAKELNEPLIEAIKQQKFDQQKYQTTTIINTDDTILGTGFFVRSSIEDSKREFPFSQIIVDNNGVVKKTWQLKPKSSTIIVLNKNGNVLFAKDGALTSEETNKVIKLIETQLKNN</sequence>
<proteinExistence type="predicted"/>
<accession>A0AA95GMF8</accession>
<reference evidence="1" key="1">
    <citation type="submission" date="2023-04" db="EMBL/GenBank/DDBJ databases">
        <title>Genome dynamics across the evolutionary transition to endosymbiosis.</title>
        <authorList>
            <person name="Siozios S."/>
            <person name="Nadal-Jimenez P."/>
            <person name="Azagi T."/>
            <person name="Sprong H."/>
            <person name="Frost C.L."/>
            <person name="Parratt S.R."/>
            <person name="Taylor G."/>
            <person name="Brettell L."/>
            <person name="Lew K.C."/>
            <person name="Croft L."/>
            <person name="King K.C."/>
            <person name="Brockhurst M.A."/>
            <person name="Hypsa V."/>
            <person name="Novakova E."/>
            <person name="Darby A.C."/>
            <person name="Hurst G.D.D."/>
        </authorList>
    </citation>
    <scope>NUCLEOTIDE SEQUENCE</scope>
    <source>
        <strain evidence="1">APv</strain>
    </source>
</reference>
<evidence type="ECO:0000313" key="1">
    <source>
        <dbReference type="EMBL" id="WGM01662.1"/>
    </source>
</evidence>
<dbReference type="Pfam" id="PF09695">
    <property type="entry name" value="YtfJ_HI0045"/>
    <property type="match status" value="1"/>
</dbReference>
<organism evidence="1 2">
    <name type="scientific">Arsenophonus nasoniae</name>
    <name type="common">son-killer infecting Nasonia vitripennis</name>
    <dbReference type="NCBI Taxonomy" id="638"/>
    <lineage>
        <taxon>Bacteria</taxon>
        <taxon>Pseudomonadati</taxon>
        <taxon>Pseudomonadota</taxon>
        <taxon>Gammaproteobacteria</taxon>
        <taxon>Enterobacterales</taxon>
        <taxon>Morganellaceae</taxon>
        <taxon>Arsenophonus</taxon>
    </lineage>
</organism>
<gene>
    <name evidence="1" type="ORF">QE210_00600</name>
</gene>
<dbReference type="AlphaFoldDB" id="A0AA95GMF8"/>
<protein>
    <submittedName>
        <fullName evidence="1">YtfJ family protein</fullName>
    </submittedName>
</protein>
<name>A0AA95GMF8_9GAMM</name>
<dbReference type="RefSeq" id="WP_280625119.1">
    <property type="nucleotide sequence ID" value="NZ_CP123504.1"/>
</dbReference>
<dbReference type="NCBIfam" id="TIGR01626">
    <property type="entry name" value="ytfJ_HI0045"/>
    <property type="match status" value="1"/>
</dbReference>
<evidence type="ECO:0000313" key="2">
    <source>
        <dbReference type="Proteomes" id="UP001177595"/>
    </source>
</evidence>
<dbReference type="Proteomes" id="UP001177595">
    <property type="component" value="Chromosome"/>
</dbReference>
<dbReference type="EMBL" id="CP123504">
    <property type="protein sequence ID" value="WGM01662.1"/>
    <property type="molecule type" value="Genomic_DNA"/>
</dbReference>